<feature type="compositionally biased region" description="Basic residues" evidence="1">
    <location>
        <begin position="350"/>
        <end position="362"/>
    </location>
</feature>
<reference evidence="3" key="1">
    <citation type="submission" date="2022-06" db="EMBL/GenBank/DDBJ databases">
        <authorList>
            <person name="Berger JAMES D."/>
            <person name="Berger JAMES D."/>
        </authorList>
    </citation>
    <scope>NUCLEOTIDE SEQUENCE [LARGE SCALE GENOMIC DNA]</scope>
</reference>
<dbReference type="InterPro" id="IPR044069">
    <property type="entry name" value="ZF_C4H2"/>
</dbReference>
<dbReference type="PANTHER" id="PTHR31058">
    <property type="entry name" value="ZINC FINGER C4H2 DOMAIN-CONTAINING PROTEIN"/>
    <property type="match status" value="1"/>
</dbReference>
<evidence type="ECO:0000313" key="3">
    <source>
        <dbReference type="Proteomes" id="UP000050795"/>
    </source>
</evidence>
<sequence length="389" mass="44160">MVKQCLLEVYGVLGIVKEESELLLRTFKDLCKATSFAEEETFKLSEYETEMRCLLDERTLILSHLRSIDQDISTLGTIMRQAWSDREKNVSHTQKLYSEYDKLLSSVNNHRKRLQILPLQNQYKANETLWSYKNLTGTTGNEINVSSVDLRGSYLDQKQSISISERENQPKPNEMIQSKTKLLQKSETKTNSKGSKEVQTSKWDSCNNHETQIHPSEIPVTAIFTPFTMGAGTTRNDNQRCDADSFYNEERGKCERGVHSSNLPLSNNEPFQVNFRSHAGVSDCNLDQISSESPSTSIQNQMRSVSVDLSQSLLHPNESQLIAQCPPMKTCQACQQLIHRNAPICPLCKTKSRSRHPKKPKSRPNTQVTDVPDSTSIFLTSDAVRDHNE</sequence>
<reference evidence="4" key="2">
    <citation type="submission" date="2023-11" db="UniProtKB">
        <authorList>
            <consortium name="WormBaseParasite"/>
        </authorList>
    </citation>
    <scope>IDENTIFICATION</scope>
</reference>
<accession>A0AA85ITS8</accession>
<feature type="region of interest" description="Disordered" evidence="1">
    <location>
        <begin position="349"/>
        <end position="389"/>
    </location>
</feature>
<dbReference type="GO" id="GO:0045666">
    <property type="term" value="P:positive regulation of neuron differentiation"/>
    <property type="evidence" value="ECO:0007669"/>
    <property type="project" value="TreeGrafter"/>
</dbReference>
<evidence type="ECO:0000256" key="1">
    <source>
        <dbReference type="SAM" id="MobiDB-lite"/>
    </source>
</evidence>
<dbReference type="WBParaSite" id="TREG1_11020.1">
    <property type="protein sequence ID" value="TREG1_11020.1"/>
    <property type="gene ID" value="TREG1_11020"/>
</dbReference>
<dbReference type="GO" id="GO:0005634">
    <property type="term" value="C:nucleus"/>
    <property type="evidence" value="ECO:0007669"/>
    <property type="project" value="TreeGrafter"/>
</dbReference>
<name>A0AA85ITS8_TRIRE</name>
<feature type="domain" description="C4H2-type" evidence="2">
    <location>
        <begin position="323"/>
        <end position="365"/>
    </location>
</feature>
<protein>
    <submittedName>
        <fullName evidence="4">C4H2-type domain-containing protein</fullName>
    </submittedName>
</protein>
<evidence type="ECO:0000259" key="2">
    <source>
        <dbReference type="PROSITE" id="PS51896"/>
    </source>
</evidence>
<keyword evidence="3" id="KW-1185">Reference proteome</keyword>
<proteinExistence type="predicted"/>
<feature type="compositionally biased region" description="Polar residues" evidence="1">
    <location>
        <begin position="365"/>
        <end position="379"/>
    </location>
</feature>
<dbReference type="PROSITE" id="PS51896">
    <property type="entry name" value="ZF_C4H2"/>
    <property type="match status" value="1"/>
</dbReference>
<dbReference type="Pfam" id="PF10146">
    <property type="entry name" value="zf-C4H2"/>
    <property type="match status" value="2"/>
</dbReference>
<dbReference type="AlphaFoldDB" id="A0AA85ITS8"/>
<dbReference type="Proteomes" id="UP000050795">
    <property type="component" value="Unassembled WGS sequence"/>
</dbReference>
<dbReference type="PANTHER" id="PTHR31058:SF2">
    <property type="entry name" value="ZINC FINGER C4H2 DOMAIN-CONTAINING PROTEIN"/>
    <property type="match status" value="1"/>
</dbReference>
<organism evidence="3 4">
    <name type="scientific">Trichobilharzia regenti</name>
    <name type="common">Nasal bird schistosome</name>
    <dbReference type="NCBI Taxonomy" id="157069"/>
    <lineage>
        <taxon>Eukaryota</taxon>
        <taxon>Metazoa</taxon>
        <taxon>Spiralia</taxon>
        <taxon>Lophotrochozoa</taxon>
        <taxon>Platyhelminthes</taxon>
        <taxon>Trematoda</taxon>
        <taxon>Digenea</taxon>
        <taxon>Strigeidida</taxon>
        <taxon>Schistosomatoidea</taxon>
        <taxon>Schistosomatidae</taxon>
        <taxon>Trichobilharzia</taxon>
    </lineage>
</organism>
<evidence type="ECO:0000313" key="4">
    <source>
        <dbReference type="WBParaSite" id="TREG1_11020.1"/>
    </source>
</evidence>
<dbReference type="InterPro" id="IPR018482">
    <property type="entry name" value="Znf-C4H2"/>
</dbReference>